<dbReference type="EMBL" id="UINC01001838">
    <property type="protein sequence ID" value="SUZ89747.1"/>
    <property type="molecule type" value="Genomic_DNA"/>
</dbReference>
<evidence type="ECO:0000256" key="4">
    <source>
        <dbReference type="ARBA" id="ARBA00022989"/>
    </source>
</evidence>
<accession>A0A381RIN1</accession>
<dbReference type="AlphaFoldDB" id="A0A381RIN1"/>
<keyword evidence="3 6" id="KW-0812">Transmembrane</keyword>
<feature type="transmembrane region" description="Helical" evidence="6">
    <location>
        <begin position="66"/>
        <end position="88"/>
    </location>
</feature>
<evidence type="ECO:0000256" key="3">
    <source>
        <dbReference type="ARBA" id="ARBA00022692"/>
    </source>
</evidence>
<organism evidence="8">
    <name type="scientific">marine metagenome</name>
    <dbReference type="NCBI Taxonomy" id="408172"/>
    <lineage>
        <taxon>unclassified sequences</taxon>
        <taxon>metagenomes</taxon>
        <taxon>ecological metagenomes</taxon>
    </lineage>
</organism>
<evidence type="ECO:0000256" key="2">
    <source>
        <dbReference type="ARBA" id="ARBA00022475"/>
    </source>
</evidence>
<evidence type="ECO:0000313" key="8">
    <source>
        <dbReference type="EMBL" id="SUZ89747.1"/>
    </source>
</evidence>
<evidence type="ECO:0000256" key="5">
    <source>
        <dbReference type="ARBA" id="ARBA00023136"/>
    </source>
</evidence>
<comment type="subcellular location">
    <subcellularLocation>
        <location evidence="1">Cell membrane</location>
        <topology evidence="1">Multi-pass membrane protein</topology>
    </subcellularLocation>
</comment>
<gene>
    <name evidence="8" type="ORF">METZ01_LOCUS42601</name>
</gene>
<evidence type="ECO:0000256" key="6">
    <source>
        <dbReference type="SAM" id="Phobius"/>
    </source>
</evidence>
<feature type="domain" description="RDD" evidence="7">
    <location>
        <begin position="24"/>
        <end position="159"/>
    </location>
</feature>
<protein>
    <recommendedName>
        <fullName evidence="7">RDD domain-containing protein</fullName>
    </recommendedName>
</protein>
<evidence type="ECO:0000259" key="7">
    <source>
        <dbReference type="Pfam" id="PF06271"/>
    </source>
</evidence>
<dbReference type="PANTHER" id="PTHR36115:SF6">
    <property type="entry name" value="PROLINE-RICH ANTIGEN HOMOLOG"/>
    <property type="match status" value="1"/>
</dbReference>
<dbReference type="InterPro" id="IPR010432">
    <property type="entry name" value="RDD"/>
</dbReference>
<feature type="transmembrane region" description="Helical" evidence="6">
    <location>
        <begin position="37"/>
        <end position="59"/>
    </location>
</feature>
<dbReference type="PANTHER" id="PTHR36115">
    <property type="entry name" value="PROLINE-RICH ANTIGEN HOMOLOG-RELATED"/>
    <property type="match status" value="1"/>
</dbReference>
<dbReference type="GO" id="GO:0005886">
    <property type="term" value="C:plasma membrane"/>
    <property type="evidence" value="ECO:0007669"/>
    <property type="project" value="UniProtKB-SubCell"/>
</dbReference>
<feature type="transmembrane region" description="Helical" evidence="6">
    <location>
        <begin position="125"/>
        <end position="145"/>
    </location>
</feature>
<dbReference type="InterPro" id="IPR051791">
    <property type="entry name" value="Pra-immunoreactive"/>
</dbReference>
<dbReference type="Pfam" id="PF06271">
    <property type="entry name" value="RDD"/>
    <property type="match status" value="1"/>
</dbReference>
<keyword evidence="5 6" id="KW-0472">Membrane</keyword>
<keyword evidence="4 6" id="KW-1133">Transmembrane helix</keyword>
<name>A0A381RIN1_9ZZZZ</name>
<sequence length="167" mass="17882">MSDFDFGNLESSDLGKPLDPAELARWGQRAVALVSDLLLSIGVFLIPTIVLFAGAAAVGDDDAGSGAVAVLALVGYLAATIWSCWFFGYRQGITGTTPGKRQQGLRLVDAETGRPPGGARGVGRWLVPGLINTVVGVYSIIDYLWPLWDVRNQRVTDKMFRTLVVGD</sequence>
<reference evidence="8" key="1">
    <citation type="submission" date="2018-05" db="EMBL/GenBank/DDBJ databases">
        <authorList>
            <person name="Lanie J.A."/>
            <person name="Ng W.-L."/>
            <person name="Kazmierczak K.M."/>
            <person name="Andrzejewski T.M."/>
            <person name="Davidsen T.M."/>
            <person name="Wayne K.J."/>
            <person name="Tettelin H."/>
            <person name="Glass J.I."/>
            <person name="Rusch D."/>
            <person name="Podicherti R."/>
            <person name="Tsui H.-C.T."/>
            <person name="Winkler M.E."/>
        </authorList>
    </citation>
    <scope>NUCLEOTIDE SEQUENCE</scope>
</reference>
<evidence type="ECO:0000256" key="1">
    <source>
        <dbReference type="ARBA" id="ARBA00004651"/>
    </source>
</evidence>
<keyword evidence="2" id="KW-1003">Cell membrane</keyword>
<proteinExistence type="predicted"/>